<protein>
    <recommendedName>
        <fullName evidence="19">P-type Na(+) transporter</fullName>
        <ecNumber evidence="19">7.2.2.3</ecNumber>
    </recommendedName>
</protein>
<proteinExistence type="inferred from homology"/>
<evidence type="ECO:0000256" key="12">
    <source>
        <dbReference type="ARBA" id="ARBA00022967"/>
    </source>
</evidence>
<evidence type="ECO:0000256" key="2">
    <source>
        <dbReference type="ARBA" id="ARBA00004651"/>
    </source>
</evidence>
<dbReference type="SFLD" id="SFLDF00027">
    <property type="entry name" value="p-type_atpase"/>
    <property type="match status" value="1"/>
</dbReference>
<evidence type="ECO:0000256" key="6">
    <source>
        <dbReference type="ARBA" id="ARBA00022692"/>
    </source>
</evidence>
<evidence type="ECO:0000256" key="23">
    <source>
        <dbReference type="SAM" id="Phobius"/>
    </source>
</evidence>
<dbReference type="InterPro" id="IPR001757">
    <property type="entry name" value="P_typ_ATPase"/>
</dbReference>
<feature type="domain" description="P-type ATPase A" evidence="24">
    <location>
        <begin position="79"/>
        <end position="191"/>
    </location>
</feature>
<keyword evidence="27" id="KW-1185">Reference proteome</keyword>
<reference evidence="26" key="1">
    <citation type="journal article" date="2020" name="Stud. Mycol.">
        <title>101 Dothideomycetes genomes: a test case for predicting lifestyles and emergence of pathogens.</title>
        <authorList>
            <person name="Haridas S."/>
            <person name="Albert R."/>
            <person name="Binder M."/>
            <person name="Bloem J."/>
            <person name="Labutti K."/>
            <person name="Salamov A."/>
            <person name="Andreopoulos B."/>
            <person name="Baker S."/>
            <person name="Barry K."/>
            <person name="Bills G."/>
            <person name="Bluhm B."/>
            <person name="Cannon C."/>
            <person name="Castanera R."/>
            <person name="Culley D."/>
            <person name="Daum C."/>
            <person name="Ezra D."/>
            <person name="Gonzalez J."/>
            <person name="Henrissat B."/>
            <person name="Kuo A."/>
            <person name="Liang C."/>
            <person name="Lipzen A."/>
            <person name="Lutzoni F."/>
            <person name="Magnuson J."/>
            <person name="Mondo S."/>
            <person name="Nolan M."/>
            <person name="Ohm R."/>
            <person name="Pangilinan J."/>
            <person name="Park H.-J."/>
            <person name="Ramirez L."/>
            <person name="Alfaro M."/>
            <person name="Sun H."/>
            <person name="Tritt A."/>
            <person name="Yoshinaga Y."/>
            <person name="Zwiers L.-H."/>
            <person name="Turgeon B."/>
            <person name="Goodwin S."/>
            <person name="Spatafora J."/>
            <person name="Crous P."/>
            <person name="Grigoriev I."/>
        </authorList>
    </citation>
    <scope>NUCLEOTIDE SEQUENCE</scope>
    <source>
        <strain evidence="26">CBS 123094</strain>
    </source>
</reference>
<keyword evidence="9" id="KW-0067">ATP-binding</keyword>
<dbReference type="GO" id="GO:0006813">
    <property type="term" value="P:potassium ion transport"/>
    <property type="evidence" value="ECO:0007669"/>
    <property type="project" value="UniProtKB-KW"/>
</dbReference>
<dbReference type="InterPro" id="IPR059000">
    <property type="entry name" value="ATPase_P-type_domA"/>
</dbReference>
<keyword evidence="13 23" id="KW-1133">Transmembrane helix</keyword>
<dbReference type="Pfam" id="PF13246">
    <property type="entry name" value="Cation_ATPase"/>
    <property type="match status" value="1"/>
</dbReference>
<comment type="cofactor">
    <cofactor evidence="1">
        <name>Mg(2+)</name>
        <dbReference type="ChEBI" id="CHEBI:18420"/>
    </cofactor>
</comment>
<evidence type="ECO:0000256" key="13">
    <source>
        <dbReference type="ARBA" id="ARBA00022989"/>
    </source>
</evidence>
<keyword evidence="5" id="KW-0633">Potassium transport</keyword>
<dbReference type="InterPro" id="IPR023299">
    <property type="entry name" value="ATPase_P-typ_cyto_dom_N"/>
</dbReference>
<feature type="transmembrane region" description="Helical" evidence="23">
    <location>
        <begin position="927"/>
        <end position="947"/>
    </location>
</feature>
<organism evidence="26 27">
    <name type="scientific">Amniculicola lignicola CBS 123094</name>
    <dbReference type="NCBI Taxonomy" id="1392246"/>
    <lineage>
        <taxon>Eukaryota</taxon>
        <taxon>Fungi</taxon>
        <taxon>Dikarya</taxon>
        <taxon>Ascomycota</taxon>
        <taxon>Pezizomycotina</taxon>
        <taxon>Dothideomycetes</taxon>
        <taxon>Pleosporomycetidae</taxon>
        <taxon>Pleosporales</taxon>
        <taxon>Amniculicolaceae</taxon>
        <taxon>Amniculicola</taxon>
    </lineage>
</organism>
<keyword evidence="10" id="KW-0460">Magnesium</keyword>
<evidence type="ECO:0000256" key="17">
    <source>
        <dbReference type="ARBA" id="ARBA00023201"/>
    </source>
</evidence>
<dbReference type="OrthoDB" id="3352408at2759"/>
<dbReference type="SUPFAM" id="SSF81653">
    <property type="entry name" value="Calcium ATPase, transduction domain A"/>
    <property type="match status" value="1"/>
</dbReference>
<dbReference type="GO" id="GO:0046872">
    <property type="term" value="F:metal ion binding"/>
    <property type="evidence" value="ECO:0007669"/>
    <property type="project" value="UniProtKB-KW"/>
</dbReference>
<dbReference type="InterPro" id="IPR036412">
    <property type="entry name" value="HAD-like_sf"/>
</dbReference>
<dbReference type="Pfam" id="PF00122">
    <property type="entry name" value="E1-E2_ATPase"/>
    <property type="match status" value="1"/>
</dbReference>
<dbReference type="InterPro" id="IPR006068">
    <property type="entry name" value="ATPase_P-typ_cation-transptr_C"/>
</dbReference>
<keyword evidence="3" id="KW-0813">Transport</keyword>
<evidence type="ECO:0000313" key="27">
    <source>
        <dbReference type="Proteomes" id="UP000799779"/>
    </source>
</evidence>
<evidence type="ECO:0000256" key="8">
    <source>
        <dbReference type="ARBA" id="ARBA00022741"/>
    </source>
</evidence>
<dbReference type="FunFam" id="3.40.1110.10:FF:000039">
    <property type="entry name" value="Sodium P-type ATPase"/>
    <property type="match status" value="1"/>
</dbReference>
<keyword evidence="6 23" id="KW-0812">Transmembrane</keyword>
<comment type="catalytic activity">
    <reaction evidence="21">
        <text>Na(+)(in) + ATP + H2O = Na(+)(out) + ADP + phosphate + H(+)</text>
        <dbReference type="Rhea" id="RHEA:14633"/>
        <dbReference type="ChEBI" id="CHEBI:15377"/>
        <dbReference type="ChEBI" id="CHEBI:15378"/>
        <dbReference type="ChEBI" id="CHEBI:29101"/>
        <dbReference type="ChEBI" id="CHEBI:30616"/>
        <dbReference type="ChEBI" id="CHEBI:43474"/>
        <dbReference type="ChEBI" id="CHEBI:456216"/>
        <dbReference type="EC" id="7.2.2.3"/>
    </reaction>
    <physiologicalReaction direction="left-to-right" evidence="21">
        <dbReference type="Rhea" id="RHEA:14634"/>
    </physiologicalReaction>
</comment>
<feature type="domain" description="Cation-transporting P-type ATPase C-terminal" evidence="25">
    <location>
        <begin position="776"/>
        <end position="981"/>
    </location>
</feature>
<name>A0A6A5WNA1_9PLEO</name>
<keyword evidence="11" id="KW-0630">Potassium</keyword>
<evidence type="ECO:0000256" key="16">
    <source>
        <dbReference type="ARBA" id="ARBA00023136"/>
    </source>
</evidence>
<dbReference type="GO" id="GO:0016887">
    <property type="term" value="F:ATP hydrolysis activity"/>
    <property type="evidence" value="ECO:0007669"/>
    <property type="project" value="InterPro"/>
</dbReference>
<evidence type="ECO:0000256" key="1">
    <source>
        <dbReference type="ARBA" id="ARBA00001946"/>
    </source>
</evidence>
<comment type="similarity">
    <text evidence="18">Belongs to the cation transport ATPase (P-type) (TC 3.A.3) family. Type IID subfamily.</text>
</comment>
<dbReference type="Proteomes" id="UP000799779">
    <property type="component" value="Unassembled WGS sequence"/>
</dbReference>
<dbReference type="FunFam" id="2.70.150.10:FF:000016">
    <property type="entry name" value="Calcium-transporting P-type ATPase putative"/>
    <property type="match status" value="1"/>
</dbReference>
<dbReference type="Gene3D" id="2.70.150.10">
    <property type="entry name" value="Calcium-transporting ATPase, cytoplasmic transduction domain A"/>
    <property type="match status" value="1"/>
</dbReference>
<evidence type="ECO:0000259" key="24">
    <source>
        <dbReference type="Pfam" id="PF00122"/>
    </source>
</evidence>
<comment type="subcellular location">
    <subcellularLocation>
        <location evidence="2">Cell membrane</location>
        <topology evidence="2">Multi-pass membrane protein</topology>
    </subcellularLocation>
</comment>
<dbReference type="SUPFAM" id="SSF81665">
    <property type="entry name" value="Calcium ATPase, transmembrane domain M"/>
    <property type="match status" value="1"/>
</dbReference>
<evidence type="ECO:0000256" key="19">
    <source>
        <dbReference type="ARBA" id="ARBA00035029"/>
    </source>
</evidence>
<dbReference type="PRINTS" id="PR00119">
    <property type="entry name" value="CATATPASE"/>
</dbReference>
<keyword evidence="12" id="KW-1278">Translocase</keyword>
<dbReference type="InterPro" id="IPR023298">
    <property type="entry name" value="ATPase_P-typ_TM_dom_sf"/>
</dbReference>
<comment type="catalytic activity">
    <reaction evidence="20">
        <text>K(+)(in) + ATP + H2O = K(+)(out) + ADP + phosphate + H(+)</text>
        <dbReference type="Rhea" id="RHEA:75815"/>
        <dbReference type="ChEBI" id="CHEBI:15377"/>
        <dbReference type="ChEBI" id="CHEBI:15378"/>
        <dbReference type="ChEBI" id="CHEBI:29103"/>
        <dbReference type="ChEBI" id="CHEBI:30616"/>
        <dbReference type="ChEBI" id="CHEBI:43474"/>
        <dbReference type="ChEBI" id="CHEBI:456216"/>
    </reaction>
</comment>
<evidence type="ECO:0000256" key="10">
    <source>
        <dbReference type="ARBA" id="ARBA00022842"/>
    </source>
</evidence>
<dbReference type="Gene3D" id="3.40.1110.10">
    <property type="entry name" value="Calcium-transporting ATPase, cytoplasmic domain N"/>
    <property type="match status" value="1"/>
</dbReference>
<evidence type="ECO:0000256" key="22">
    <source>
        <dbReference type="SAM" id="MobiDB-lite"/>
    </source>
</evidence>
<keyword evidence="17" id="KW-0739">Sodium transport</keyword>
<feature type="transmembrane region" description="Helical" evidence="23">
    <location>
        <begin position="47"/>
        <end position="63"/>
    </location>
</feature>
<keyword evidence="16 23" id="KW-0472">Membrane</keyword>
<gene>
    <name evidence="26" type="ORF">P154DRAFT_520152</name>
</gene>
<evidence type="ECO:0000256" key="5">
    <source>
        <dbReference type="ARBA" id="ARBA00022538"/>
    </source>
</evidence>
<feature type="region of interest" description="Disordered" evidence="22">
    <location>
        <begin position="994"/>
        <end position="1039"/>
    </location>
</feature>
<dbReference type="PROSITE" id="PS00154">
    <property type="entry name" value="ATPASE_E1_E2"/>
    <property type="match status" value="1"/>
</dbReference>
<keyword evidence="4" id="KW-1003">Cell membrane</keyword>
<evidence type="ECO:0000259" key="25">
    <source>
        <dbReference type="Pfam" id="PF00689"/>
    </source>
</evidence>
<dbReference type="InterPro" id="IPR018303">
    <property type="entry name" value="ATPase_P-typ_P_site"/>
</dbReference>
<feature type="transmembrane region" description="Helical" evidence="23">
    <location>
        <begin position="242"/>
        <end position="260"/>
    </location>
</feature>
<feature type="transmembrane region" description="Helical" evidence="23">
    <location>
        <begin position="959"/>
        <end position="979"/>
    </location>
</feature>
<dbReference type="NCBIfam" id="TIGR01494">
    <property type="entry name" value="ATPase_P-type"/>
    <property type="match status" value="2"/>
</dbReference>
<evidence type="ECO:0000256" key="11">
    <source>
        <dbReference type="ARBA" id="ARBA00022958"/>
    </source>
</evidence>
<dbReference type="GO" id="GO:0005886">
    <property type="term" value="C:plasma membrane"/>
    <property type="evidence" value="ECO:0007669"/>
    <property type="project" value="UniProtKB-SubCell"/>
</dbReference>
<dbReference type="AlphaFoldDB" id="A0A6A5WNA1"/>
<accession>A0A6A5WNA1</accession>
<evidence type="ECO:0000256" key="15">
    <source>
        <dbReference type="ARBA" id="ARBA00023065"/>
    </source>
</evidence>
<dbReference type="EC" id="7.2.2.3" evidence="19"/>
<keyword evidence="15" id="KW-0406">Ion transport</keyword>
<dbReference type="FunFam" id="3.40.50.1000:FF:000001">
    <property type="entry name" value="Phospholipid-transporting ATPase IC"/>
    <property type="match status" value="1"/>
</dbReference>
<evidence type="ECO:0000256" key="9">
    <source>
        <dbReference type="ARBA" id="ARBA00022840"/>
    </source>
</evidence>
<feature type="transmembrane region" description="Helical" evidence="23">
    <location>
        <begin position="871"/>
        <end position="893"/>
    </location>
</feature>
<dbReference type="SUPFAM" id="SSF56784">
    <property type="entry name" value="HAD-like"/>
    <property type="match status" value="1"/>
</dbReference>
<evidence type="ECO:0000256" key="21">
    <source>
        <dbReference type="ARBA" id="ARBA00049499"/>
    </source>
</evidence>
<dbReference type="GO" id="GO:0005524">
    <property type="term" value="F:ATP binding"/>
    <property type="evidence" value="ECO:0007669"/>
    <property type="project" value="UniProtKB-KW"/>
</dbReference>
<dbReference type="SFLD" id="SFLDG00002">
    <property type="entry name" value="C1.7:_P-type_atpase_like"/>
    <property type="match status" value="1"/>
</dbReference>
<dbReference type="SUPFAM" id="SSF81660">
    <property type="entry name" value="Metal cation-transporting ATPase, ATP-binding domain N"/>
    <property type="match status" value="1"/>
</dbReference>
<dbReference type="Gene3D" id="1.20.1110.10">
    <property type="entry name" value="Calcium-transporting ATPase, transmembrane domain"/>
    <property type="match status" value="2"/>
</dbReference>
<sequence>MYGPNQLDEGPGVRPFRILVHQVANALTLVLIMADVASLAIKSWIEGGVITFVILLNITVGFFQEMSAEKTLNSIRALGSPTARVIRNGQSIVVPTGELVPGDIVELVTGNSVPADLRIIESVNLETDEALLTGESLPVAKSSHDTFEKDIGAGDRLNIAFSSSTVTKGRAKGVVIATGMRTEIGKIAAALKKKGSKVRQVKRKDDGSAGFHRYVQAWALTGGDAVGHFLGINTGTPLQKKLSKLAILLFLIACVCALIVEAANKFSAKNEVVIYAVATGLSMIPASLIVVLTITMAVGTKHMSKRNVIVRKLDSLEALGAVTNICSDKTGTLTQGRMLAKAAWIAGRGTFSVGNTREPFDPTEGNTTYREGPPCDQRATENALDPSKLQAGSVAREHRATEAYMNVASMANVAHVQLVDGKWAVRGDPTEIAIQVFASRFGWNRHRLVGGNDDSETGEWRCLAEYPFDSDTKRMSVLYGQRSEDSEKFSSRWVFTKGALERTLPICTNFQDENAQARRMSDADMKAINESVDYLANQGLRVLCLASAEWTQSEKTNYSDLKRVDIEQNLTFRGLIGLYDPPRPESADAVAACKRASIAVHMLTGDHPGTATAIAKQVGILPAGYEKLAADVVNAMVMTAMQFDKLSDDEVDKLPVLPSVIARCTPQTKVRMIEALHRRDCFAAMTGDGVNDSPSLVRADVGIAMGQSGSDVAKDASDIILTDDNFASILNAVEEGRRLFDNIKRFILHVLAENIAQATTLLVGLAFKDAAGNSVFPLAPVQILWVIMATSGMPDMGLGMEVAEPNIMSRPPHDLKTGVFNTELLVDMAVYGIWMSILCLTSFTLIVYGFGDGNLGENCNNAYSADCDLVFRARATTFVCLTWFALFLAWEMVNFRRSFFRQRPRGANHRWYHVFYDWWIDSRRNAFLFWAIVAGFVTVFPTLYIPVINHKVFKHEGITWEWCLVVVEAILFFAGCEAWKWAKRVYFRRRQGKAGGTDDLEADHYISSGPSVDSSSGTPKNVAGEHRGAEEGGSINSRQ</sequence>
<dbReference type="PANTHER" id="PTHR42861">
    <property type="entry name" value="CALCIUM-TRANSPORTING ATPASE"/>
    <property type="match status" value="1"/>
</dbReference>
<evidence type="ECO:0000313" key="26">
    <source>
        <dbReference type="EMBL" id="KAF2003192.1"/>
    </source>
</evidence>
<dbReference type="FunFam" id="3.40.50.1000:FF:000047">
    <property type="entry name" value="Sodium P-type ATPase"/>
    <property type="match status" value="1"/>
</dbReference>
<dbReference type="InterPro" id="IPR044492">
    <property type="entry name" value="P_typ_ATPase_HD_dom"/>
</dbReference>
<feature type="compositionally biased region" description="Low complexity" evidence="22">
    <location>
        <begin position="1007"/>
        <end position="1016"/>
    </location>
</feature>
<dbReference type="EMBL" id="ML977573">
    <property type="protein sequence ID" value="KAF2003192.1"/>
    <property type="molecule type" value="Genomic_DNA"/>
</dbReference>
<dbReference type="SFLD" id="SFLDS00003">
    <property type="entry name" value="Haloacid_Dehalogenase"/>
    <property type="match status" value="1"/>
</dbReference>
<feature type="transmembrane region" description="Helical" evidence="23">
    <location>
        <begin position="272"/>
        <end position="298"/>
    </location>
</feature>
<dbReference type="InterPro" id="IPR008250">
    <property type="entry name" value="ATPase_P-typ_transduc_dom_A_sf"/>
</dbReference>
<dbReference type="Pfam" id="PF00689">
    <property type="entry name" value="Cation_ATPase_C"/>
    <property type="match status" value="1"/>
</dbReference>
<keyword evidence="8" id="KW-0547">Nucleotide-binding</keyword>
<dbReference type="NCBIfam" id="TIGR01523">
    <property type="entry name" value="ATPase-IID_K-Na"/>
    <property type="match status" value="1"/>
</dbReference>
<evidence type="ECO:0000256" key="14">
    <source>
        <dbReference type="ARBA" id="ARBA00023053"/>
    </source>
</evidence>
<dbReference type="GO" id="GO:0008554">
    <property type="term" value="F:P-type sodium transporter activity"/>
    <property type="evidence" value="ECO:0007669"/>
    <property type="project" value="UniProtKB-EC"/>
</dbReference>
<evidence type="ECO:0000256" key="7">
    <source>
        <dbReference type="ARBA" id="ARBA00022723"/>
    </source>
</evidence>
<evidence type="ECO:0000256" key="20">
    <source>
        <dbReference type="ARBA" id="ARBA00048599"/>
    </source>
</evidence>
<keyword evidence="7" id="KW-0479">Metal-binding</keyword>
<dbReference type="InterPro" id="IPR006414">
    <property type="entry name" value="P-type_ATPase_IID"/>
</dbReference>
<dbReference type="FunFam" id="1.20.1110.10:FF:000015">
    <property type="entry name" value="Sodium ion P-type ATPase"/>
    <property type="match status" value="1"/>
</dbReference>
<evidence type="ECO:0000256" key="18">
    <source>
        <dbReference type="ARBA" id="ARBA00035017"/>
    </source>
</evidence>
<keyword evidence="14" id="KW-0915">Sodium</keyword>
<feature type="transmembrane region" description="Helical" evidence="23">
    <location>
        <begin position="824"/>
        <end position="851"/>
    </location>
</feature>
<evidence type="ECO:0000256" key="4">
    <source>
        <dbReference type="ARBA" id="ARBA00022475"/>
    </source>
</evidence>
<evidence type="ECO:0000256" key="3">
    <source>
        <dbReference type="ARBA" id="ARBA00022448"/>
    </source>
</evidence>